<reference evidence="2 3" key="1">
    <citation type="submission" date="2018-05" db="EMBL/GenBank/DDBJ databases">
        <title>Brachybacterium sp. M1HQ-2T, whole genome shotgun sequence.</title>
        <authorList>
            <person name="Tuo L."/>
        </authorList>
    </citation>
    <scope>NUCLEOTIDE SEQUENCE [LARGE SCALE GENOMIC DNA]</scope>
    <source>
        <strain evidence="2 3">M1HQ-2</strain>
    </source>
</reference>
<dbReference type="PANTHER" id="PTHR12149">
    <property type="entry name" value="FRUCTOSAMINE 3 KINASE-RELATED PROTEIN"/>
    <property type="match status" value="1"/>
</dbReference>
<dbReference type="PANTHER" id="PTHR12149:SF8">
    <property type="entry name" value="PROTEIN-RIBULOSAMINE 3-KINASE"/>
    <property type="match status" value="1"/>
</dbReference>
<evidence type="ECO:0000256" key="1">
    <source>
        <dbReference type="PIRNR" id="PIRNR006221"/>
    </source>
</evidence>
<proteinExistence type="inferred from homology"/>
<dbReference type="EMBL" id="QFKX01000003">
    <property type="protein sequence ID" value="PWH06066.1"/>
    <property type="molecule type" value="Genomic_DNA"/>
</dbReference>
<sequence length="262" mass="28026">MADHLKQRPGAPQGFFATEAAGLTWLAEPRAVPVVEVLEVGEDFLRLERLEPARPSAADARTFGERMARLHDAGAEGFGASPSDTSWFGPLEDPFEVPTTVHEDFATFWAEDRLRPLADHAARRLGSDGSEAVGRAIDAIAGGAFDGISGQGREQASRVHGDLWSGNLMWTDQGGTLIDPSAHGGHRLEDLALLTLFGAPHLDEILAGYEHAHPMPSGWREDLPAHLFFALLAHVVLFGGGYAAEAIGVAGDITRRARELGG</sequence>
<dbReference type="InterPro" id="IPR011009">
    <property type="entry name" value="Kinase-like_dom_sf"/>
</dbReference>
<evidence type="ECO:0000313" key="2">
    <source>
        <dbReference type="EMBL" id="PWH06066.1"/>
    </source>
</evidence>
<dbReference type="GO" id="GO:0016301">
    <property type="term" value="F:kinase activity"/>
    <property type="evidence" value="ECO:0007669"/>
    <property type="project" value="UniProtKB-UniRule"/>
</dbReference>
<dbReference type="Gene3D" id="3.30.200.20">
    <property type="entry name" value="Phosphorylase Kinase, domain 1"/>
    <property type="match status" value="1"/>
</dbReference>
<accession>A0A2U2RJP0</accession>
<keyword evidence="1 2" id="KW-0418">Kinase</keyword>
<dbReference type="InterPro" id="IPR016477">
    <property type="entry name" value="Fructo-/Ketosamine-3-kinase"/>
</dbReference>
<evidence type="ECO:0000313" key="3">
    <source>
        <dbReference type="Proteomes" id="UP000245590"/>
    </source>
</evidence>
<keyword evidence="1" id="KW-0808">Transferase</keyword>
<dbReference type="Gene3D" id="1.20.1270.240">
    <property type="match status" value="1"/>
</dbReference>
<keyword evidence="3" id="KW-1185">Reference proteome</keyword>
<dbReference type="Pfam" id="PF03881">
    <property type="entry name" value="Fructosamin_kin"/>
    <property type="match status" value="1"/>
</dbReference>
<dbReference type="RefSeq" id="WP_109275813.1">
    <property type="nucleotide sequence ID" value="NZ_QFKX01000003.1"/>
</dbReference>
<dbReference type="Gene3D" id="1.10.510.10">
    <property type="entry name" value="Transferase(Phosphotransferase) domain 1"/>
    <property type="match status" value="1"/>
</dbReference>
<name>A0A2U2RJP0_9MICO</name>
<comment type="caution">
    <text evidence="2">The sequence shown here is derived from an EMBL/GenBank/DDBJ whole genome shotgun (WGS) entry which is preliminary data.</text>
</comment>
<dbReference type="AlphaFoldDB" id="A0A2U2RJP0"/>
<dbReference type="PIRSF" id="PIRSF006221">
    <property type="entry name" value="Ketosamine-3-kinase"/>
    <property type="match status" value="1"/>
</dbReference>
<dbReference type="Proteomes" id="UP000245590">
    <property type="component" value="Unassembled WGS sequence"/>
</dbReference>
<gene>
    <name evidence="2" type="ORF">DEO23_09635</name>
</gene>
<organism evidence="2 3">
    <name type="scientific">Brachybacterium endophyticum</name>
    <dbReference type="NCBI Taxonomy" id="2182385"/>
    <lineage>
        <taxon>Bacteria</taxon>
        <taxon>Bacillati</taxon>
        <taxon>Actinomycetota</taxon>
        <taxon>Actinomycetes</taxon>
        <taxon>Micrococcales</taxon>
        <taxon>Dermabacteraceae</taxon>
        <taxon>Brachybacterium</taxon>
    </lineage>
</organism>
<comment type="similarity">
    <text evidence="1">Belongs to the fructosamine kinase family.</text>
</comment>
<dbReference type="SUPFAM" id="SSF56112">
    <property type="entry name" value="Protein kinase-like (PK-like)"/>
    <property type="match status" value="1"/>
</dbReference>
<protein>
    <submittedName>
        <fullName evidence="2">Fructosamine kinase</fullName>
    </submittedName>
</protein>
<dbReference type="OrthoDB" id="5291879at2"/>